<organism evidence="3 4">
    <name type="scientific">Fulvivirga imtechensis AK7</name>
    <dbReference type="NCBI Taxonomy" id="1237149"/>
    <lineage>
        <taxon>Bacteria</taxon>
        <taxon>Pseudomonadati</taxon>
        <taxon>Bacteroidota</taxon>
        <taxon>Cytophagia</taxon>
        <taxon>Cytophagales</taxon>
        <taxon>Fulvivirgaceae</taxon>
        <taxon>Fulvivirga</taxon>
    </lineage>
</organism>
<dbReference type="PANTHER" id="PTHR46118">
    <property type="entry name" value="PROTEIN ABHD11"/>
    <property type="match status" value="1"/>
</dbReference>
<name>L8JTV8_9BACT</name>
<gene>
    <name evidence="3" type="ORF">C900_03500</name>
</gene>
<comment type="caution">
    <text evidence="3">The sequence shown here is derived from an EMBL/GenBank/DDBJ whole genome shotgun (WGS) entry which is preliminary data.</text>
</comment>
<dbReference type="PRINTS" id="PR00111">
    <property type="entry name" value="ABHYDROLASE"/>
</dbReference>
<evidence type="ECO:0000256" key="1">
    <source>
        <dbReference type="ARBA" id="ARBA00022801"/>
    </source>
</evidence>
<dbReference type="PANTHER" id="PTHR46118:SF4">
    <property type="entry name" value="PROTEIN ABHD11"/>
    <property type="match status" value="1"/>
</dbReference>
<evidence type="ECO:0000313" key="3">
    <source>
        <dbReference type="EMBL" id="ELR70727.1"/>
    </source>
</evidence>
<dbReference type="Gene3D" id="3.40.50.1820">
    <property type="entry name" value="alpha/beta hydrolase"/>
    <property type="match status" value="1"/>
</dbReference>
<dbReference type="PATRIC" id="fig|1237149.3.peg.3261"/>
<accession>L8JTV8</accession>
<sequence length="257" mass="29241">MKLYHRELGHGKPLIILHGLFGSSDNWMSIARELESDYKIYLVDQRNHGQSANNEEFSYTAMADDLNEFINEHGIEKPYILGHSMGGKTAMKFAITHADMWKKLIVVDIAPKAYPVRHDTILEGLKSIDVTNLKSRGDADRQLANYVSDLGTRQFLLKNLSRKSDGGFEWKINLPVIDKNIEAMGEGIEDRLAIEREVLFIRGEKSDYIQDKDNILIVQLFPNSEVKTVKNAGHWVHAEQPEVLIGMVREFLGSPKH</sequence>
<keyword evidence="4" id="KW-1185">Reference proteome</keyword>
<reference evidence="3 4" key="1">
    <citation type="submission" date="2012-12" db="EMBL/GenBank/DDBJ databases">
        <title>Genome assembly of Fulvivirga imtechensis AK7.</title>
        <authorList>
            <person name="Nupur N."/>
            <person name="Khatri I."/>
            <person name="Kumar R."/>
            <person name="Subramanian S."/>
            <person name="Pinnaka A."/>
        </authorList>
    </citation>
    <scope>NUCLEOTIDE SEQUENCE [LARGE SCALE GENOMIC DNA]</scope>
    <source>
        <strain evidence="3 4">AK7</strain>
    </source>
</reference>
<dbReference type="STRING" id="1237149.C900_03500"/>
<dbReference type="AlphaFoldDB" id="L8JTV8"/>
<dbReference type="Pfam" id="PF00561">
    <property type="entry name" value="Abhydrolase_1"/>
    <property type="match status" value="1"/>
</dbReference>
<evidence type="ECO:0000259" key="2">
    <source>
        <dbReference type="Pfam" id="PF00561"/>
    </source>
</evidence>
<feature type="domain" description="AB hydrolase-1" evidence="2">
    <location>
        <begin position="12"/>
        <end position="109"/>
    </location>
</feature>
<dbReference type="GO" id="GO:0016787">
    <property type="term" value="F:hydrolase activity"/>
    <property type="evidence" value="ECO:0007669"/>
    <property type="project" value="UniProtKB-KW"/>
</dbReference>
<dbReference type="InterPro" id="IPR000073">
    <property type="entry name" value="AB_hydrolase_1"/>
</dbReference>
<dbReference type="Proteomes" id="UP000011135">
    <property type="component" value="Unassembled WGS sequence"/>
</dbReference>
<dbReference type="InterPro" id="IPR029058">
    <property type="entry name" value="AB_hydrolase_fold"/>
</dbReference>
<dbReference type="OrthoDB" id="9808398at2"/>
<evidence type="ECO:0000313" key="4">
    <source>
        <dbReference type="Proteomes" id="UP000011135"/>
    </source>
</evidence>
<protein>
    <submittedName>
        <fullName evidence="3">Putative esterase/lipase ybfF</fullName>
    </submittedName>
</protein>
<dbReference type="RefSeq" id="WP_009580876.1">
    <property type="nucleotide sequence ID" value="NZ_AMZN01000050.1"/>
</dbReference>
<keyword evidence="1" id="KW-0378">Hydrolase</keyword>
<dbReference type="eggNOG" id="COG0596">
    <property type="taxonomic scope" value="Bacteria"/>
</dbReference>
<dbReference type="EMBL" id="AMZN01000050">
    <property type="protein sequence ID" value="ELR70727.1"/>
    <property type="molecule type" value="Genomic_DNA"/>
</dbReference>
<proteinExistence type="predicted"/>
<dbReference type="SUPFAM" id="SSF53474">
    <property type="entry name" value="alpha/beta-Hydrolases"/>
    <property type="match status" value="1"/>
</dbReference>